<dbReference type="SUPFAM" id="SSF82657">
    <property type="entry name" value="BolA-like"/>
    <property type="match status" value="1"/>
</dbReference>
<sequence length="95" mass="10608">MMTNDTTTRMQRIRTRLETALSPLECVLEDDSARHQGHAGAASGGGHYNLRIISSQFEGLRLVMRHRLVYDSVHDMMHNEIHALAIVALAPSEVV</sequence>
<dbReference type="PANTHER" id="PTHR46230">
    <property type="match status" value="1"/>
</dbReference>
<evidence type="ECO:0000256" key="1">
    <source>
        <dbReference type="RuleBase" id="RU003860"/>
    </source>
</evidence>
<protein>
    <submittedName>
        <fullName evidence="2">BolA family transcriptional regulator</fullName>
    </submittedName>
</protein>
<proteinExistence type="inferred from homology"/>
<dbReference type="GO" id="GO:0016226">
    <property type="term" value="P:iron-sulfur cluster assembly"/>
    <property type="evidence" value="ECO:0007669"/>
    <property type="project" value="TreeGrafter"/>
</dbReference>
<organism evidence="2 3">
    <name type="scientific">Janthinobacterium svalbardensis</name>
    <dbReference type="NCBI Taxonomy" id="368607"/>
    <lineage>
        <taxon>Bacteria</taxon>
        <taxon>Pseudomonadati</taxon>
        <taxon>Pseudomonadota</taxon>
        <taxon>Betaproteobacteria</taxon>
        <taxon>Burkholderiales</taxon>
        <taxon>Oxalobacteraceae</taxon>
        <taxon>Janthinobacterium</taxon>
    </lineage>
</organism>
<gene>
    <name evidence="2" type="ORF">CNX70_16320</name>
</gene>
<dbReference type="Proteomes" id="UP000218437">
    <property type="component" value="Chromosome"/>
</dbReference>
<dbReference type="InterPro" id="IPR036065">
    <property type="entry name" value="BolA-like_sf"/>
</dbReference>
<evidence type="ECO:0000313" key="2">
    <source>
        <dbReference type="EMBL" id="ATD61553.1"/>
    </source>
</evidence>
<dbReference type="RefSeq" id="WP_096235563.1">
    <property type="nucleotide sequence ID" value="NZ_CP023422.1"/>
</dbReference>
<dbReference type="AlphaFoldDB" id="A0A290WXG8"/>
<name>A0A290WXG8_9BURK</name>
<accession>A0A290WXG8</accession>
<keyword evidence="3" id="KW-1185">Reference proteome</keyword>
<dbReference type="EMBL" id="CP023422">
    <property type="protein sequence ID" value="ATD61553.1"/>
    <property type="molecule type" value="Genomic_DNA"/>
</dbReference>
<dbReference type="PIRSF" id="PIRSF003113">
    <property type="entry name" value="BolA"/>
    <property type="match status" value="1"/>
</dbReference>
<dbReference type="InterPro" id="IPR002634">
    <property type="entry name" value="BolA"/>
</dbReference>
<reference evidence="2 3" key="1">
    <citation type="submission" date="2017-09" db="EMBL/GenBank/DDBJ databases">
        <title>Complete genome sequence of Janthinobacterium svalbardensis PAMC 27463.</title>
        <authorList>
            <person name="Cho Y.-J."/>
            <person name="Cho A."/>
            <person name="Kim O.-S."/>
            <person name="Lee J.-I."/>
        </authorList>
    </citation>
    <scope>NUCLEOTIDE SEQUENCE [LARGE SCALE GENOMIC DNA]</scope>
    <source>
        <strain evidence="2 3">PAMC 27463</strain>
    </source>
</reference>
<dbReference type="Pfam" id="PF01722">
    <property type="entry name" value="BolA"/>
    <property type="match status" value="1"/>
</dbReference>
<dbReference type="PANTHER" id="PTHR46230:SF3">
    <property type="entry name" value="SUFE-LIKE PROTEIN 1, CHLOROPLASTIC_MITOCHONDRIAL"/>
    <property type="match status" value="1"/>
</dbReference>
<comment type="similarity">
    <text evidence="1">Belongs to the BolA/IbaG family.</text>
</comment>
<dbReference type="Gene3D" id="3.30.300.90">
    <property type="entry name" value="BolA-like"/>
    <property type="match status" value="1"/>
</dbReference>
<dbReference type="KEGG" id="jsv:CNX70_16320"/>
<evidence type="ECO:0000313" key="3">
    <source>
        <dbReference type="Proteomes" id="UP000218437"/>
    </source>
</evidence>